<dbReference type="InterPro" id="IPR005321">
    <property type="entry name" value="Peptidase_S58_DmpA"/>
</dbReference>
<dbReference type="CDD" id="cd02252">
    <property type="entry name" value="nylC_like"/>
    <property type="match status" value="1"/>
</dbReference>
<dbReference type="SUPFAM" id="SSF56266">
    <property type="entry name" value="DmpA/ArgJ-like"/>
    <property type="match status" value="1"/>
</dbReference>
<reference evidence="3 4" key="1">
    <citation type="submission" date="2018-10" db="EMBL/GenBank/DDBJ databases">
        <title>Sequencing the genomes of 1000 actinobacteria strains.</title>
        <authorList>
            <person name="Klenk H.-P."/>
        </authorList>
    </citation>
    <scope>NUCLEOTIDE SEQUENCE [LARGE SCALE GENOMIC DNA]</scope>
    <source>
        <strain evidence="3 4">DSM 44267</strain>
    </source>
</reference>
<evidence type="ECO:0000256" key="1">
    <source>
        <dbReference type="ARBA" id="ARBA00007068"/>
    </source>
</evidence>
<organism evidence="3 4">
    <name type="scientific">Terracoccus luteus</name>
    <dbReference type="NCBI Taxonomy" id="53356"/>
    <lineage>
        <taxon>Bacteria</taxon>
        <taxon>Bacillati</taxon>
        <taxon>Actinomycetota</taxon>
        <taxon>Actinomycetes</taxon>
        <taxon>Micrococcales</taxon>
        <taxon>Intrasporangiaceae</taxon>
        <taxon>Terracoccus</taxon>
    </lineage>
</organism>
<dbReference type="EMBL" id="RBXT01000001">
    <property type="protein sequence ID" value="RKT79601.1"/>
    <property type="molecule type" value="Genomic_DNA"/>
</dbReference>
<keyword evidence="3" id="KW-0031">Aminopeptidase</keyword>
<dbReference type="PANTHER" id="PTHR36512:SF3">
    <property type="entry name" value="BLR5678 PROTEIN"/>
    <property type="match status" value="1"/>
</dbReference>
<dbReference type="GO" id="GO:0004177">
    <property type="term" value="F:aminopeptidase activity"/>
    <property type="evidence" value="ECO:0007669"/>
    <property type="project" value="UniProtKB-KW"/>
</dbReference>
<dbReference type="OrthoDB" id="9808347at2"/>
<dbReference type="AlphaFoldDB" id="A0A495XYB7"/>
<feature type="chain" id="PRO_5019728616" evidence="2">
    <location>
        <begin position="27"/>
        <end position="425"/>
    </location>
</feature>
<dbReference type="Proteomes" id="UP000278440">
    <property type="component" value="Unassembled WGS sequence"/>
</dbReference>
<gene>
    <name evidence="3" type="ORF">DFJ68_3075</name>
</gene>
<keyword evidence="4" id="KW-1185">Reference proteome</keyword>
<dbReference type="Gene3D" id="3.60.70.12">
    <property type="entry name" value="L-amino peptidase D-ALA esterase/amidase"/>
    <property type="match status" value="1"/>
</dbReference>
<evidence type="ECO:0000313" key="3">
    <source>
        <dbReference type="EMBL" id="RKT79601.1"/>
    </source>
</evidence>
<name>A0A495XYB7_9MICO</name>
<dbReference type="InterPro" id="IPR016117">
    <property type="entry name" value="ArgJ-like_dom_sf"/>
</dbReference>
<evidence type="ECO:0000256" key="2">
    <source>
        <dbReference type="SAM" id="SignalP"/>
    </source>
</evidence>
<evidence type="ECO:0000313" key="4">
    <source>
        <dbReference type="Proteomes" id="UP000278440"/>
    </source>
</evidence>
<comment type="similarity">
    <text evidence="1">Belongs to the peptidase S58 family.</text>
</comment>
<feature type="signal peptide" evidence="2">
    <location>
        <begin position="1"/>
        <end position="26"/>
    </location>
</feature>
<keyword evidence="2" id="KW-0732">Signal</keyword>
<sequence length="425" mass="42582">MRAPRVLRLTALVAGLGLASAGFAGAAADPVTGVAAPAAAPAAPAAFTPTAGLPGQRNAVTDVPGVQVGQVQNRTSPFLTGTSVLYFPTMAVASVDQRGGAPATKETDLLSPLNSNPGVNAVQLGGSSMYGLSATDGIIRWLEDRGEGVPLGSVGVAPIVPAADIYDLGRGGDIKARTGPEWGYVAASNVAGAAVRQGAFGGGTGARAGGLKGGVGTASVYLGDGIYVGAVVVVNSAGSPVDPKTCQLLGAQFGIGDEFAGLKAPTQAECQTVASAAKSDDLNTTIAVVVTNAPLEKAAAQRMSGNAHDGMARAIRPIHTLADGDTVFAVSTGQGEPLRINDPADSRQLNAIFGAGADTLSRAIAKAMLSADSVGGITSYCDRYPSACADVPQAAKWRAAGPAKEMTPRLFDDARQALQVTPLPR</sequence>
<comment type="caution">
    <text evidence="3">The sequence shown here is derived from an EMBL/GenBank/DDBJ whole genome shotgun (WGS) entry which is preliminary data.</text>
</comment>
<dbReference type="RefSeq" id="WP_121034476.1">
    <property type="nucleotide sequence ID" value="NZ_RBXT01000001.1"/>
</dbReference>
<accession>A0A495XYB7</accession>
<dbReference type="Pfam" id="PF03576">
    <property type="entry name" value="Peptidase_S58"/>
    <property type="match status" value="1"/>
</dbReference>
<keyword evidence="3" id="KW-0378">Hydrolase</keyword>
<protein>
    <submittedName>
        <fullName evidence="3">L-aminopeptidase/D-esterase-like protein</fullName>
    </submittedName>
</protein>
<dbReference type="PANTHER" id="PTHR36512">
    <property type="entry name" value="D-AMINOPEPTIDASE"/>
    <property type="match status" value="1"/>
</dbReference>
<proteinExistence type="inferred from homology"/>
<keyword evidence="3" id="KW-0645">Protease</keyword>